<evidence type="ECO:0000256" key="10">
    <source>
        <dbReference type="PROSITE-ProRule" id="PRU10141"/>
    </source>
</evidence>
<dbReference type="PANTHER" id="PTHR24056:SF508">
    <property type="entry name" value="CYCLIN-DEPENDENT KINASE 10"/>
    <property type="match status" value="1"/>
</dbReference>
<comment type="catalytic activity">
    <reaction evidence="9">
        <text>L-seryl-[protein] + ATP = O-phospho-L-seryl-[protein] + ADP + H(+)</text>
        <dbReference type="Rhea" id="RHEA:17989"/>
        <dbReference type="Rhea" id="RHEA-COMP:9863"/>
        <dbReference type="Rhea" id="RHEA-COMP:11604"/>
        <dbReference type="ChEBI" id="CHEBI:15378"/>
        <dbReference type="ChEBI" id="CHEBI:29999"/>
        <dbReference type="ChEBI" id="CHEBI:30616"/>
        <dbReference type="ChEBI" id="CHEBI:83421"/>
        <dbReference type="ChEBI" id="CHEBI:456216"/>
        <dbReference type="EC" id="2.7.11.22"/>
    </reaction>
</comment>
<dbReference type="PANTHER" id="PTHR24056">
    <property type="entry name" value="CELL DIVISION PROTEIN KINASE"/>
    <property type="match status" value="1"/>
</dbReference>
<evidence type="ECO:0000313" key="14">
    <source>
        <dbReference type="EMBL" id="OJD31691.1"/>
    </source>
</evidence>
<comment type="caution">
    <text evidence="14">The sequence shown here is derived from an EMBL/GenBank/DDBJ whole genome shotgun (WGS) entry which is preliminary data.</text>
</comment>
<dbReference type="InterPro" id="IPR000719">
    <property type="entry name" value="Prot_kinase_dom"/>
</dbReference>
<dbReference type="OrthoDB" id="1732493at2759"/>
<feature type="domain" description="Protein kinase" evidence="13">
    <location>
        <begin position="36"/>
        <end position="330"/>
    </location>
</feature>
<dbReference type="Gene3D" id="1.10.510.10">
    <property type="entry name" value="Transferase(Phosphotransferase) domain 1"/>
    <property type="match status" value="1"/>
</dbReference>
<evidence type="ECO:0000256" key="7">
    <source>
        <dbReference type="ARBA" id="ARBA00022840"/>
    </source>
</evidence>
<dbReference type="FunFam" id="3.30.200.20:FF:000124">
    <property type="entry name" value="Cyclin-dependent kinase 4"/>
    <property type="match status" value="1"/>
</dbReference>
<comment type="catalytic activity">
    <reaction evidence="8">
        <text>L-threonyl-[protein] + ATP = O-phospho-L-threonyl-[protein] + ADP + H(+)</text>
        <dbReference type="Rhea" id="RHEA:46608"/>
        <dbReference type="Rhea" id="RHEA-COMP:11060"/>
        <dbReference type="Rhea" id="RHEA-COMP:11605"/>
        <dbReference type="ChEBI" id="CHEBI:15378"/>
        <dbReference type="ChEBI" id="CHEBI:30013"/>
        <dbReference type="ChEBI" id="CHEBI:30616"/>
        <dbReference type="ChEBI" id="CHEBI:61977"/>
        <dbReference type="ChEBI" id="CHEBI:456216"/>
        <dbReference type="EC" id="2.7.11.22"/>
    </reaction>
</comment>
<evidence type="ECO:0000256" key="6">
    <source>
        <dbReference type="ARBA" id="ARBA00022777"/>
    </source>
</evidence>
<protein>
    <recommendedName>
        <fullName evidence="2">cyclin-dependent kinase</fullName>
        <ecNumber evidence="2">2.7.11.22</ecNumber>
    </recommendedName>
</protein>
<evidence type="ECO:0000256" key="12">
    <source>
        <dbReference type="SAM" id="MobiDB-lite"/>
    </source>
</evidence>
<dbReference type="RefSeq" id="XP_020127951.1">
    <property type="nucleotide sequence ID" value="XM_020276209.1"/>
</dbReference>
<comment type="similarity">
    <text evidence="1">Belongs to the protein kinase superfamily. CMGC Ser/Thr protein kinase family. CDC2/CDKX subfamily.</text>
</comment>
<keyword evidence="3 11" id="KW-0723">Serine/threonine-protein kinase</keyword>
<dbReference type="PROSITE" id="PS50011">
    <property type="entry name" value="PROTEIN_KINASE_DOM"/>
    <property type="match status" value="1"/>
</dbReference>
<evidence type="ECO:0000313" key="15">
    <source>
        <dbReference type="Proteomes" id="UP000183809"/>
    </source>
</evidence>
<evidence type="ECO:0000259" key="13">
    <source>
        <dbReference type="PROSITE" id="PS50011"/>
    </source>
</evidence>
<feature type="compositionally biased region" description="Basic and acidic residues" evidence="12">
    <location>
        <begin position="357"/>
        <end position="369"/>
    </location>
</feature>
<dbReference type="PROSITE" id="PS00108">
    <property type="entry name" value="PROTEIN_KINASE_ST"/>
    <property type="match status" value="1"/>
</dbReference>
<dbReference type="InterPro" id="IPR008271">
    <property type="entry name" value="Ser/Thr_kinase_AS"/>
</dbReference>
<dbReference type="EMBL" id="MNUE01000045">
    <property type="protein sequence ID" value="OJD31691.1"/>
    <property type="molecule type" value="Genomic_DNA"/>
</dbReference>
<evidence type="ECO:0000256" key="5">
    <source>
        <dbReference type="ARBA" id="ARBA00022741"/>
    </source>
</evidence>
<dbReference type="InterPro" id="IPR017441">
    <property type="entry name" value="Protein_kinase_ATP_BS"/>
</dbReference>
<dbReference type="GO" id="GO:0004693">
    <property type="term" value="F:cyclin-dependent protein serine/threonine kinase activity"/>
    <property type="evidence" value="ECO:0007669"/>
    <property type="project" value="UniProtKB-EC"/>
</dbReference>
<feature type="region of interest" description="Disordered" evidence="12">
    <location>
        <begin position="342"/>
        <end position="411"/>
    </location>
</feature>
<organism evidence="14 15">
    <name type="scientific">Diplodia corticola</name>
    <dbReference type="NCBI Taxonomy" id="236234"/>
    <lineage>
        <taxon>Eukaryota</taxon>
        <taxon>Fungi</taxon>
        <taxon>Dikarya</taxon>
        <taxon>Ascomycota</taxon>
        <taxon>Pezizomycotina</taxon>
        <taxon>Dothideomycetes</taxon>
        <taxon>Dothideomycetes incertae sedis</taxon>
        <taxon>Botryosphaeriales</taxon>
        <taxon>Botryosphaeriaceae</taxon>
        <taxon>Diplodia</taxon>
    </lineage>
</organism>
<evidence type="ECO:0000256" key="1">
    <source>
        <dbReference type="ARBA" id="ARBA00006485"/>
    </source>
</evidence>
<evidence type="ECO:0000256" key="4">
    <source>
        <dbReference type="ARBA" id="ARBA00022679"/>
    </source>
</evidence>
<dbReference type="GeneID" id="31016470"/>
<dbReference type="Gene3D" id="3.30.200.20">
    <property type="entry name" value="Phosphorylase Kinase, domain 1"/>
    <property type="match status" value="1"/>
</dbReference>
<dbReference type="PROSITE" id="PS00107">
    <property type="entry name" value="PROTEIN_KINASE_ATP"/>
    <property type="match status" value="1"/>
</dbReference>
<evidence type="ECO:0000256" key="2">
    <source>
        <dbReference type="ARBA" id="ARBA00012425"/>
    </source>
</evidence>
<dbReference type="STRING" id="236234.A0A1J9RGM9"/>
<dbReference type="InterPro" id="IPR050108">
    <property type="entry name" value="CDK"/>
</dbReference>
<keyword evidence="6 14" id="KW-0418">Kinase</keyword>
<reference evidence="14 15" key="1">
    <citation type="submission" date="2016-10" db="EMBL/GenBank/DDBJ databases">
        <title>Proteomics and genomics reveal pathogen-plant mechanisms compatible with a hemibiotrophic lifestyle of Diplodia corticola.</title>
        <authorList>
            <person name="Fernandes I."/>
            <person name="De Jonge R."/>
            <person name="Van De Peer Y."/>
            <person name="Devreese B."/>
            <person name="Alves A."/>
            <person name="Esteves A.C."/>
        </authorList>
    </citation>
    <scope>NUCLEOTIDE SEQUENCE [LARGE SCALE GENOMIC DNA]</scope>
    <source>
        <strain evidence="14 15">CBS 112549</strain>
    </source>
</reference>
<dbReference type="EC" id="2.7.11.22" evidence="2"/>
<feature type="binding site" evidence="10">
    <location>
        <position position="65"/>
    </location>
    <ligand>
        <name>ATP</name>
        <dbReference type="ChEBI" id="CHEBI:30616"/>
    </ligand>
</feature>
<keyword evidence="7 10" id="KW-0067">ATP-binding</keyword>
<dbReference type="GO" id="GO:0005634">
    <property type="term" value="C:nucleus"/>
    <property type="evidence" value="ECO:0007669"/>
    <property type="project" value="TreeGrafter"/>
</dbReference>
<sequence length="411" mass="45970">MGDPHDCVDQLLVTGDKTGITLDHGFLGNCSSIASYERLDAIGEGAYGIVSRARHRRDGSVVALKQVRILEHERSNGIPLTALREISILRTLRHQNIISVLEVAVDDTLLEDVYMVMEYCEQDLASLLDVHKVHFSLAQVKCLTRQLLEGLEYLHRKDIIHRDIKMDNVLLTANGLLKIADFGMAREWAPRPLTPGVVTVWYRAPELLLGCCRYTRSVDIWSAGLFVGELLIQMPVLDGNDDLEQLSQIVKLLGSPTPGDVKALSSMGCPDLIKWQRDSMPHGRVDNLERWFLSRSTKGTVRFLSGLLRWDPKTRWTASEALGKSKSKFAAAAEDWWRESPRAAPKEQLPTFPTAENQKEKSGPQKDPKQTTVPGKRQKSPETGSADLGGFVFDFGDAEPATKLPPRKRKR</sequence>
<evidence type="ECO:0000256" key="3">
    <source>
        <dbReference type="ARBA" id="ARBA00022527"/>
    </source>
</evidence>
<dbReference type="FunFam" id="1.10.510.10:FF:000624">
    <property type="entry name" value="Mitogen-activated protein kinase"/>
    <property type="match status" value="1"/>
</dbReference>
<name>A0A1J9RGM9_9PEZI</name>
<dbReference type="InterPro" id="IPR011009">
    <property type="entry name" value="Kinase-like_dom_sf"/>
</dbReference>
<gene>
    <name evidence="14" type="ORF">BKCO1_4500049</name>
</gene>
<evidence type="ECO:0000256" key="8">
    <source>
        <dbReference type="ARBA" id="ARBA00047811"/>
    </source>
</evidence>
<evidence type="ECO:0000256" key="9">
    <source>
        <dbReference type="ARBA" id="ARBA00048367"/>
    </source>
</evidence>
<keyword evidence="15" id="KW-1185">Reference proteome</keyword>
<keyword evidence="4" id="KW-0808">Transferase</keyword>
<evidence type="ECO:0000256" key="11">
    <source>
        <dbReference type="RuleBase" id="RU000304"/>
    </source>
</evidence>
<dbReference type="GO" id="GO:0005524">
    <property type="term" value="F:ATP binding"/>
    <property type="evidence" value="ECO:0007669"/>
    <property type="project" value="UniProtKB-UniRule"/>
</dbReference>
<keyword evidence="5 10" id="KW-0547">Nucleotide-binding</keyword>
<dbReference type="SMART" id="SM00220">
    <property type="entry name" value="S_TKc"/>
    <property type="match status" value="1"/>
</dbReference>
<proteinExistence type="inferred from homology"/>
<dbReference type="Proteomes" id="UP000183809">
    <property type="component" value="Unassembled WGS sequence"/>
</dbReference>
<dbReference type="Pfam" id="PF00069">
    <property type="entry name" value="Pkinase"/>
    <property type="match status" value="1"/>
</dbReference>
<dbReference type="GO" id="GO:0007346">
    <property type="term" value="P:regulation of mitotic cell cycle"/>
    <property type="evidence" value="ECO:0007669"/>
    <property type="project" value="TreeGrafter"/>
</dbReference>
<accession>A0A1J9RGM9</accession>
<dbReference type="AlphaFoldDB" id="A0A1J9RGM9"/>
<dbReference type="SUPFAM" id="SSF56112">
    <property type="entry name" value="Protein kinase-like (PK-like)"/>
    <property type="match status" value="1"/>
</dbReference>